<proteinExistence type="predicted"/>
<evidence type="ECO:0000313" key="2">
    <source>
        <dbReference type="Proteomes" id="UP000325315"/>
    </source>
</evidence>
<protein>
    <submittedName>
        <fullName evidence="1">B3 domain-containing protein</fullName>
    </submittedName>
</protein>
<dbReference type="Proteomes" id="UP000325315">
    <property type="component" value="Unassembled WGS sequence"/>
</dbReference>
<evidence type="ECO:0000313" key="1">
    <source>
        <dbReference type="EMBL" id="KAA3462409.1"/>
    </source>
</evidence>
<comment type="caution">
    <text evidence="1">The sequence shown here is derived from an EMBL/GenBank/DDBJ whole genome shotgun (WGS) entry which is preliminary data.</text>
</comment>
<dbReference type="OrthoDB" id="10406126at2759"/>
<name>A0A5B6UX62_9ROSI</name>
<gene>
    <name evidence="1" type="ORF">EPI10_028896</name>
</gene>
<reference evidence="2" key="1">
    <citation type="journal article" date="2019" name="Plant Biotechnol. J.">
        <title>Genome sequencing of the Australian wild diploid species Gossypium australe highlights disease resistance and delayed gland morphogenesis.</title>
        <authorList>
            <person name="Cai Y."/>
            <person name="Cai X."/>
            <person name="Wang Q."/>
            <person name="Wang P."/>
            <person name="Zhang Y."/>
            <person name="Cai C."/>
            <person name="Xu Y."/>
            <person name="Wang K."/>
            <person name="Zhou Z."/>
            <person name="Wang C."/>
            <person name="Geng S."/>
            <person name="Li B."/>
            <person name="Dong Q."/>
            <person name="Hou Y."/>
            <person name="Wang H."/>
            <person name="Ai P."/>
            <person name="Liu Z."/>
            <person name="Yi F."/>
            <person name="Sun M."/>
            <person name="An G."/>
            <person name="Cheng J."/>
            <person name="Zhang Y."/>
            <person name="Shi Q."/>
            <person name="Xie Y."/>
            <person name="Shi X."/>
            <person name="Chang Y."/>
            <person name="Huang F."/>
            <person name="Chen Y."/>
            <person name="Hong S."/>
            <person name="Mi L."/>
            <person name="Sun Q."/>
            <person name="Zhang L."/>
            <person name="Zhou B."/>
            <person name="Peng R."/>
            <person name="Zhang X."/>
            <person name="Liu F."/>
        </authorList>
    </citation>
    <scope>NUCLEOTIDE SEQUENCE [LARGE SCALE GENOMIC DNA]</scope>
    <source>
        <strain evidence="2">cv. PA1801</strain>
    </source>
</reference>
<organism evidence="1 2">
    <name type="scientific">Gossypium australe</name>
    <dbReference type="NCBI Taxonomy" id="47621"/>
    <lineage>
        <taxon>Eukaryota</taxon>
        <taxon>Viridiplantae</taxon>
        <taxon>Streptophyta</taxon>
        <taxon>Embryophyta</taxon>
        <taxon>Tracheophyta</taxon>
        <taxon>Spermatophyta</taxon>
        <taxon>Magnoliopsida</taxon>
        <taxon>eudicotyledons</taxon>
        <taxon>Gunneridae</taxon>
        <taxon>Pentapetalae</taxon>
        <taxon>rosids</taxon>
        <taxon>malvids</taxon>
        <taxon>Malvales</taxon>
        <taxon>Malvaceae</taxon>
        <taxon>Malvoideae</taxon>
        <taxon>Gossypium</taxon>
    </lineage>
</organism>
<dbReference type="AlphaFoldDB" id="A0A5B6UX62"/>
<accession>A0A5B6UX62</accession>
<dbReference type="EMBL" id="SMMG02000009">
    <property type="protein sequence ID" value="KAA3462409.1"/>
    <property type="molecule type" value="Genomic_DNA"/>
</dbReference>
<keyword evidence="2" id="KW-1185">Reference proteome</keyword>
<sequence length="131" mass="15570">MYESNILIIPRKKILDFLRPQDFKNINFDPKWSVFDYLLEITRVDQEKLKERNFKIKNVEKKSHGFGCGSFMQEKSFNNNGRLRRKCQFMEENIKNKRPIVAYPAPLLSESLKQHVVEKLGGSNYFLVIQK</sequence>